<evidence type="ECO:0000256" key="1">
    <source>
        <dbReference type="ARBA" id="ARBA00007749"/>
    </source>
</evidence>
<evidence type="ECO:0000313" key="8">
    <source>
        <dbReference type="Proteomes" id="UP000619512"/>
    </source>
</evidence>
<evidence type="ECO:0000313" key="7">
    <source>
        <dbReference type="EMBL" id="GGY89039.1"/>
    </source>
</evidence>
<keyword evidence="5" id="KW-0732">Signal</keyword>
<gene>
    <name evidence="7" type="ORF">GCM10007388_23110</name>
</gene>
<organism evidence="7 8">
    <name type="scientific">Pseudoduganella plicata</name>
    <dbReference type="NCBI Taxonomy" id="321984"/>
    <lineage>
        <taxon>Bacteria</taxon>
        <taxon>Pseudomonadati</taxon>
        <taxon>Pseudomonadota</taxon>
        <taxon>Betaproteobacteria</taxon>
        <taxon>Burkholderiales</taxon>
        <taxon>Oxalobacteraceae</taxon>
        <taxon>Telluria group</taxon>
        <taxon>Pseudoduganella</taxon>
    </lineage>
</organism>
<dbReference type="SUPFAM" id="SSF56281">
    <property type="entry name" value="Metallo-hydrolase/oxidoreductase"/>
    <property type="match status" value="1"/>
</dbReference>
<proteinExistence type="inferred from homology"/>
<dbReference type="InterPro" id="IPR001279">
    <property type="entry name" value="Metallo-B-lactamas"/>
</dbReference>
<protein>
    <submittedName>
        <fullName evidence="7">MBL fold metallo-hydrolase</fullName>
    </submittedName>
</protein>
<dbReference type="Gene3D" id="3.60.15.10">
    <property type="entry name" value="Ribonuclease Z/Hydroxyacylglutathione hydrolase-like"/>
    <property type="match status" value="1"/>
</dbReference>
<dbReference type="PANTHER" id="PTHR42978:SF6">
    <property type="entry name" value="QUORUM-QUENCHING LACTONASE YTNP-RELATED"/>
    <property type="match status" value="1"/>
</dbReference>
<dbReference type="Pfam" id="PF00753">
    <property type="entry name" value="Lactamase_B"/>
    <property type="match status" value="1"/>
</dbReference>
<comment type="caution">
    <text evidence="7">The sequence shown here is derived from an EMBL/GenBank/DDBJ whole genome shotgun (WGS) entry which is preliminary data.</text>
</comment>
<keyword evidence="3" id="KW-0378">Hydrolase</keyword>
<name>A0AA88C6I8_9BURK</name>
<dbReference type="PANTHER" id="PTHR42978">
    <property type="entry name" value="QUORUM-QUENCHING LACTONASE YTNP-RELATED-RELATED"/>
    <property type="match status" value="1"/>
</dbReference>
<evidence type="ECO:0000256" key="4">
    <source>
        <dbReference type="ARBA" id="ARBA00022833"/>
    </source>
</evidence>
<evidence type="ECO:0000256" key="3">
    <source>
        <dbReference type="ARBA" id="ARBA00022801"/>
    </source>
</evidence>
<reference evidence="7" key="2">
    <citation type="submission" date="2022-12" db="EMBL/GenBank/DDBJ databases">
        <authorList>
            <person name="Sun Q."/>
            <person name="Kim S."/>
        </authorList>
    </citation>
    <scope>NUCLEOTIDE SEQUENCE</scope>
    <source>
        <strain evidence="7">KCTC 12344</strain>
    </source>
</reference>
<dbReference type="CDD" id="cd07720">
    <property type="entry name" value="OPHC2-like_MBL-fold"/>
    <property type="match status" value="1"/>
</dbReference>
<dbReference type="GO" id="GO:0046872">
    <property type="term" value="F:metal ion binding"/>
    <property type="evidence" value="ECO:0007669"/>
    <property type="project" value="UniProtKB-KW"/>
</dbReference>
<keyword evidence="4" id="KW-0862">Zinc</keyword>
<evidence type="ECO:0000259" key="6">
    <source>
        <dbReference type="SMART" id="SM00849"/>
    </source>
</evidence>
<dbReference type="InterPro" id="IPR051013">
    <property type="entry name" value="MBL_superfamily_lactonases"/>
</dbReference>
<feature type="signal peptide" evidence="5">
    <location>
        <begin position="1"/>
        <end position="29"/>
    </location>
</feature>
<evidence type="ECO:0000256" key="5">
    <source>
        <dbReference type="SAM" id="SignalP"/>
    </source>
</evidence>
<accession>A0AA88C6I8</accession>
<dbReference type="GO" id="GO:0016787">
    <property type="term" value="F:hydrolase activity"/>
    <property type="evidence" value="ECO:0007669"/>
    <property type="project" value="UniProtKB-KW"/>
</dbReference>
<dbReference type="SMART" id="SM00849">
    <property type="entry name" value="Lactamase_B"/>
    <property type="match status" value="1"/>
</dbReference>
<dbReference type="EMBL" id="BMWW01000003">
    <property type="protein sequence ID" value="GGY89039.1"/>
    <property type="molecule type" value="Genomic_DNA"/>
</dbReference>
<comment type="similarity">
    <text evidence="1">Belongs to the metallo-beta-lactamase superfamily.</text>
</comment>
<sequence length="322" mass="33849">MSRNVILRRVALAAVPFAALALAGNAALAAAPMVKTQAPGFYRTMVGDFEVTVVSDGTVDLPMDKLLQAPKAKIEGALSRNFLSAPVETSVNAFLVNTGSKLVLVDAGAGNLFGPTLGKLLTSIKAAGYQPEQIDEIFITHMHPDHVGGLNTGDKPAFPNAVVRADRHDTDYWLSKTQMDAAPADKKGYFQGAQGALGPYAGANKLQPFSGGTQLVPGVRATSSYGHTPGHTSYVVESRGQKLVLLGDIMHAKFVQFDDPSVTIAFDSDSKAALAARKAAFAEAAKGGYLIGAAHLPFPGLGHLRSSGKGYEFVPVNYTVPR</sequence>
<feature type="chain" id="PRO_5041660645" evidence="5">
    <location>
        <begin position="30"/>
        <end position="322"/>
    </location>
</feature>
<reference evidence="7" key="1">
    <citation type="journal article" date="2014" name="Int. J. Syst. Evol. Microbiol.">
        <title>Complete genome sequence of Corynebacterium casei LMG S-19264T (=DSM 44701T), isolated from a smear-ripened cheese.</title>
        <authorList>
            <consortium name="US DOE Joint Genome Institute (JGI-PGF)"/>
            <person name="Walter F."/>
            <person name="Albersmeier A."/>
            <person name="Kalinowski J."/>
            <person name="Ruckert C."/>
        </authorList>
    </citation>
    <scope>NUCLEOTIDE SEQUENCE</scope>
    <source>
        <strain evidence="7">KCTC 12344</strain>
    </source>
</reference>
<dbReference type="Proteomes" id="UP000619512">
    <property type="component" value="Unassembled WGS sequence"/>
</dbReference>
<dbReference type="RefSeq" id="WP_189568813.1">
    <property type="nucleotide sequence ID" value="NZ_BMWW01000003.1"/>
</dbReference>
<dbReference type="AlphaFoldDB" id="A0AA88C6I8"/>
<dbReference type="InterPro" id="IPR036866">
    <property type="entry name" value="RibonucZ/Hydroxyglut_hydro"/>
</dbReference>
<evidence type="ECO:0000256" key="2">
    <source>
        <dbReference type="ARBA" id="ARBA00022723"/>
    </source>
</evidence>
<keyword evidence="2" id="KW-0479">Metal-binding</keyword>
<feature type="domain" description="Metallo-beta-lactamase" evidence="6">
    <location>
        <begin position="90"/>
        <end position="295"/>
    </location>
</feature>